<dbReference type="GO" id="GO:0016746">
    <property type="term" value="F:acyltransferase activity"/>
    <property type="evidence" value="ECO:0007669"/>
    <property type="project" value="UniProtKB-KW"/>
</dbReference>
<gene>
    <name evidence="11" type="ORF">BAMA_24365</name>
</gene>
<proteinExistence type="inferred from homology"/>
<dbReference type="InterPro" id="IPR024194">
    <property type="entry name" value="Ac/AlaTfrase_AlgI/DltB"/>
</dbReference>
<feature type="transmembrane region" description="Helical" evidence="10">
    <location>
        <begin position="351"/>
        <end position="371"/>
    </location>
</feature>
<dbReference type="STRING" id="574376.BAMA_24365"/>
<dbReference type="InterPro" id="IPR004299">
    <property type="entry name" value="MBOAT_fam"/>
</dbReference>
<accession>A0A073KA38</accession>
<feature type="transmembrane region" description="Helical" evidence="10">
    <location>
        <begin position="47"/>
        <end position="65"/>
    </location>
</feature>
<evidence type="ECO:0000256" key="8">
    <source>
        <dbReference type="ARBA" id="ARBA00023315"/>
    </source>
</evidence>
<feature type="transmembrane region" description="Helical" evidence="10">
    <location>
        <begin position="150"/>
        <end position="168"/>
    </location>
</feature>
<evidence type="ECO:0000256" key="10">
    <source>
        <dbReference type="SAM" id="Phobius"/>
    </source>
</evidence>
<dbReference type="eggNOG" id="COG1696">
    <property type="taxonomic scope" value="Bacteria"/>
</dbReference>
<evidence type="ECO:0000256" key="1">
    <source>
        <dbReference type="ARBA" id="ARBA00004651"/>
    </source>
</evidence>
<dbReference type="AlphaFoldDB" id="A0A073KA38"/>
<feature type="transmembrane region" description="Helical" evidence="10">
    <location>
        <begin position="7"/>
        <end position="27"/>
    </location>
</feature>
<dbReference type="PIRSF" id="PIRSF500217">
    <property type="entry name" value="AlgI"/>
    <property type="match status" value="1"/>
</dbReference>
<comment type="caution">
    <text evidence="11">The sequence shown here is derived from an EMBL/GenBank/DDBJ whole genome shotgun (WGS) entry which is preliminary data.</text>
</comment>
<comment type="subcellular location">
    <subcellularLocation>
        <location evidence="1">Cell membrane</location>
        <topology evidence="1">Multi-pass membrane protein</topology>
    </subcellularLocation>
</comment>
<keyword evidence="5 10" id="KW-0812">Transmembrane</keyword>
<evidence type="ECO:0000256" key="2">
    <source>
        <dbReference type="ARBA" id="ARBA00010323"/>
    </source>
</evidence>
<organism evidence="11 12">
    <name type="scientific">Bacillus manliponensis</name>
    <dbReference type="NCBI Taxonomy" id="574376"/>
    <lineage>
        <taxon>Bacteria</taxon>
        <taxon>Bacillati</taxon>
        <taxon>Bacillota</taxon>
        <taxon>Bacilli</taxon>
        <taxon>Bacillales</taxon>
        <taxon>Bacillaceae</taxon>
        <taxon>Bacillus</taxon>
        <taxon>Bacillus cereus group</taxon>
    </lineage>
</organism>
<keyword evidence="4 9" id="KW-0808">Transferase</keyword>
<evidence type="ECO:0000256" key="3">
    <source>
        <dbReference type="ARBA" id="ARBA00022475"/>
    </source>
</evidence>
<dbReference type="GO" id="GO:0042121">
    <property type="term" value="P:alginic acid biosynthetic process"/>
    <property type="evidence" value="ECO:0007669"/>
    <property type="project" value="InterPro"/>
</dbReference>
<feature type="transmembrane region" description="Helical" evidence="10">
    <location>
        <begin position="407"/>
        <end position="424"/>
    </location>
</feature>
<feature type="transmembrane region" description="Helical" evidence="10">
    <location>
        <begin position="77"/>
        <end position="96"/>
    </location>
</feature>
<feature type="transmembrane region" description="Helical" evidence="10">
    <location>
        <begin position="436"/>
        <end position="454"/>
    </location>
</feature>
<dbReference type="Pfam" id="PF03062">
    <property type="entry name" value="MBOAT"/>
    <property type="match status" value="1"/>
</dbReference>
<evidence type="ECO:0000256" key="7">
    <source>
        <dbReference type="ARBA" id="ARBA00023136"/>
    </source>
</evidence>
<dbReference type="PANTHER" id="PTHR13285:SF23">
    <property type="entry name" value="TEICHOIC ACID D-ALANYLTRANSFERASE"/>
    <property type="match status" value="1"/>
</dbReference>
<keyword evidence="8 9" id="KW-0012">Acyltransferase</keyword>
<dbReference type="PANTHER" id="PTHR13285">
    <property type="entry name" value="ACYLTRANSFERASE"/>
    <property type="match status" value="1"/>
</dbReference>
<feature type="transmembrane region" description="Helical" evidence="10">
    <location>
        <begin position="221"/>
        <end position="239"/>
    </location>
</feature>
<protein>
    <submittedName>
        <fullName evidence="11">Alginate O-acetyltransferase</fullName>
    </submittedName>
</protein>
<dbReference type="InterPro" id="IPR051085">
    <property type="entry name" value="MB_O-acyltransferase"/>
</dbReference>
<sequence length="466" mass="54143">MVFSSSVFLFIFLPLVLFFYFIVPAKLRNFVLLVFSLVFYAWGEPRFVVLMLFSIVLNYIFGLLVHHYETQKNMKRTFLIMAIVGNILLLAYFKYITFFTDIINDLLQLSIHIEPVPLPIGISFYTFQAMSYVIDIYRKDGEVQKNPLNLALYISIFPQLIAGPIVRYNIVAEQMKKRIHSFERVAEGIQIFIIGLAKKILIANQAGMVADKIFALPPSEISVTTAWIGILAYTLQIYFDFSGYSDMAIGLGKIFGFDFPKNFNYPYISKSISEFWRRWHITLGSWFRDYVYIPLGGNRVSKLANYRNLFIVWGLTGLWHGASWTFITWGLYYGFIIAIEKAGLERFIHKLWSPLQHVYVLLIVMVGWVFFRADNFTYSFHYLQAMFGIQANGLTDTNTMLYVHEHWMIFVIAIFAATPIMANVTKKMKHTAAIQIARPIVLLTLFTISIMYLVNATYNPFIYFRF</sequence>
<dbReference type="RefSeq" id="WP_034639480.1">
    <property type="nucleotide sequence ID" value="NZ_CBCSJC010000008.1"/>
</dbReference>
<keyword evidence="12" id="KW-1185">Reference proteome</keyword>
<dbReference type="Proteomes" id="UP000027822">
    <property type="component" value="Unassembled WGS sequence"/>
</dbReference>
<evidence type="ECO:0000256" key="9">
    <source>
        <dbReference type="PIRNR" id="PIRNR016636"/>
    </source>
</evidence>
<dbReference type="OrthoDB" id="9805788at2"/>
<keyword evidence="7 9" id="KW-0472">Membrane</keyword>
<evidence type="ECO:0000313" key="11">
    <source>
        <dbReference type="EMBL" id="KEK19148.1"/>
    </source>
</evidence>
<dbReference type="GO" id="GO:0005886">
    <property type="term" value="C:plasma membrane"/>
    <property type="evidence" value="ECO:0007669"/>
    <property type="project" value="UniProtKB-SubCell"/>
</dbReference>
<evidence type="ECO:0000256" key="6">
    <source>
        <dbReference type="ARBA" id="ARBA00022989"/>
    </source>
</evidence>
<evidence type="ECO:0000256" key="5">
    <source>
        <dbReference type="ARBA" id="ARBA00022692"/>
    </source>
</evidence>
<dbReference type="InterPro" id="IPR028362">
    <property type="entry name" value="AlgI"/>
</dbReference>
<dbReference type="PIRSF" id="PIRSF016636">
    <property type="entry name" value="AlgI_DltB"/>
    <property type="match status" value="1"/>
</dbReference>
<reference evidence="11 12" key="1">
    <citation type="submission" date="2014-06" db="EMBL/GenBank/DDBJ databases">
        <title>Draft genome sequence of Bacillus manliponensis JCM 15802 (MCCC 1A00708).</title>
        <authorList>
            <person name="Lai Q."/>
            <person name="Liu Y."/>
            <person name="Shao Z."/>
        </authorList>
    </citation>
    <scope>NUCLEOTIDE SEQUENCE [LARGE SCALE GENOMIC DNA]</scope>
    <source>
        <strain evidence="11 12">JCM 15802</strain>
    </source>
</reference>
<dbReference type="EMBL" id="JOTN01000009">
    <property type="protein sequence ID" value="KEK19148.1"/>
    <property type="molecule type" value="Genomic_DNA"/>
</dbReference>
<feature type="transmembrane region" description="Helical" evidence="10">
    <location>
        <begin position="310"/>
        <end position="339"/>
    </location>
</feature>
<keyword evidence="6 10" id="KW-1133">Transmembrane helix</keyword>
<evidence type="ECO:0000313" key="12">
    <source>
        <dbReference type="Proteomes" id="UP000027822"/>
    </source>
</evidence>
<evidence type="ECO:0000256" key="4">
    <source>
        <dbReference type="ARBA" id="ARBA00022679"/>
    </source>
</evidence>
<comment type="similarity">
    <text evidence="2 9">Belongs to the membrane-bound acyltransferase family.</text>
</comment>
<name>A0A073KA38_9BACI</name>
<keyword evidence="3 9" id="KW-1003">Cell membrane</keyword>